<feature type="domain" description="Outer membrane protein beta-barrel" evidence="2">
    <location>
        <begin position="23"/>
        <end position="168"/>
    </location>
</feature>
<keyword evidence="1" id="KW-0732">Signal</keyword>
<evidence type="ECO:0000256" key="1">
    <source>
        <dbReference type="SAM" id="SignalP"/>
    </source>
</evidence>
<keyword evidence="4" id="KW-1185">Reference proteome</keyword>
<gene>
    <name evidence="3" type="ORF">ACFO5T_13290</name>
</gene>
<protein>
    <submittedName>
        <fullName evidence="3">Porin family protein</fullName>
    </submittedName>
</protein>
<reference evidence="4" key="1">
    <citation type="journal article" date="2019" name="Int. J. Syst. Evol. Microbiol.">
        <title>The Global Catalogue of Microorganisms (GCM) 10K type strain sequencing project: providing services to taxonomists for standard genome sequencing and annotation.</title>
        <authorList>
            <consortium name="The Broad Institute Genomics Platform"/>
            <consortium name="The Broad Institute Genome Sequencing Center for Infectious Disease"/>
            <person name="Wu L."/>
            <person name="Ma J."/>
        </authorList>
    </citation>
    <scope>NUCLEOTIDE SEQUENCE [LARGE SCALE GENOMIC DNA]</scope>
    <source>
        <strain evidence="4">CGMCC 4.7427</strain>
    </source>
</reference>
<evidence type="ECO:0000259" key="2">
    <source>
        <dbReference type="Pfam" id="PF13568"/>
    </source>
</evidence>
<proteinExistence type="predicted"/>
<comment type="caution">
    <text evidence="3">The sequence shown here is derived from an EMBL/GenBank/DDBJ whole genome shotgun (WGS) entry which is preliminary data.</text>
</comment>
<dbReference type="Pfam" id="PF13568">
    <property type="entry name" value="OMP_b-brl_2"/>
    <property type="match status" value="1"/>
</dbReference>
<dbReference type="EMBL" id="JBHSHB010000024">
    <property type="protein sequence ID" value="MFC4691407.1"/>
    <property type="molecule type" value="Genomic_DNA"/>
</dbReference>
<name>A0ABV9LC30_9FLAO</name>
<dbReference type="Proteomes" id="UP001595878">
    <property type="component" value="Unassembled WGS sequence"/>
</dbReference>
<dbReference type="RefSeq" id="WP_380035252.1">
    <property type="nucleotide sequence ID" value="NZ_JBHSHB010000024.1"/>
</dbReference>
<feature type="chain" id="PRO_5045574045" evidence="1">
    <location>
        <begin position="22"/>
        <end position="201"/>
    </location>
</feature>
<evidence type="ECO:0000313" key="4">
    <source>
        <dbReference type="Proteomes" id="UP001595878"/>
    </source>
</evidence>
<organism evidence="3 4">
    <name type="scientific">Dokdonia genika</name>
    <dbReference type="NCBI Taxonomy" id="308113"/>
    <lineage>
        <taxon>Bacteria</taxon>
        <taxon>Pseudomonadati</taxon>
        <taxon>Bacteroidota</taxon>
        <taxon>Flavobacteriia</taxon>
        <taxon>Flavobacteriales</taxon>
        <taxon>Flavobacteriaceae</taxon>
        <taxon>Dokdonia</taxon>
    </lineage>
</organism>
<evidence type="ECO:0000313" key="3">
    <source>
        <dbReference type="EMBL" id="MFC4691407.1"/>
    </source>
</evidence>
<sequence>MKKFLFITVVLSLFVFTTVNAQVTSGFKAGVNFSDVNSFEFNNDGSSAANTIEDRLDGKRTGYFIGFLVDIPLTEKLSFVPEFIFSQQGKNLESFRLDYLNLPLGLKLDISDLYVSVGPQIGVRVWDSDKSGEFSNFEASAFGGIGYIFESNIFIEARYTLGLTDIFQDNNATTFSNGGGTTFTNLEGKNAVIQLGVGYRL</sequence>
<dbReference type="InterPro" id="IPR025665">
    <property type="entry name" value="Beta-barrel_OMP_2"/>
</dbReference>
<accession>A0ABV9LC30</accession>
<feature type="signal peptide" evidence="1">
    <location>
        <begin position="1"/>
        <end position="21"/>
    </location>
</feature>